<accession>U2LZR9</accession>
<dbReference type="CDD" id="cd07995">
    <property type="entry name" value="TPK"/>
    <property type="match status" value="1"/>
</dbReference>
<dbReference type="GO" id="GO:0004788">
    <property type="term" value="F:thiamine diphosphokinase activity"/>
    <property type="evidence" value="ECO:0007669"/>
    <property type="project" value="UniProtKB-UniRule"/>
</dbReference>
<evidence type="ECO:0000256" key="2">
    <source>
        <dbReference type="ARBA" id="ARBA00022741"/>
    </source>
</evidence>
<dbReference type="InterPro" id="IPR006282">
    <property type="entry name" value="Thi_PPkinase"/>
</dbReference>
<dbReference type="GO" id="GO:0030975">
    <property type="term" value="F:thiamine binding"/>
    <property type="evidence" value="ECO:0007669"/>
    <property type="project" value="InterPro"/>
</dbReference>
<proteinExistence type="predicted"/>
<evidence type="ECO:0000256" key="4">
    <source>
        <dbReference type="ARBA" id="ARBA00022840"/>
    </source>
</evidence>
<dbReference type="InterPro" id="IPR053149">
    <property type="entry name" value="TPK"/>
</dbReference>
<keyword evidence="3 7" id="KW-0418">Kinase</keyword>
<dbReference type="NCBIfam" id="TIGR01378">
    <property type="entry name" value="thi_PPkinase"/>
    <property type="match status" value="1"/>
</dbReference>
<dbReference type="STRING" id="411473.RUMCAL_01748"/>
<dbReference type="GO" id="GO:0006772">
    <property type="term" value="P:thiamine metabolic process"/>
    <property type="evidence" value="ECO:0007669"/>
    <property type="project" value="UniProtKB-UniRule"/>
</dbReference>
<protein>
    <recommendedName>
        <fullName evidence="5">Thiamine diphosphokinase</fullName>
        <ecNumber evidence="5">2.7.6.2</ecNumber>
    </recommendedName>
</protein>
<dbReference type="GO" id="GO:0005524">
    <property type="term" value="F:ATP binding"/>
    <property type="evidence" value="ECO:0007669"/>
    <property type="project" value="UniProtKB-KW"/>
</dbReference>
<dbReference type="EMBL" id="AWVF01000221">
    <property type="protein sequence ID" value="ERJ94999.1"/>
    <property type="molecule type" value="Genomic_DNA"/>
</dbReference>
<name>U2LZR9_9FIRM</name>
<dbReference type="InterPro" id="IPR036759">
    <property type="entry name" value="TPK_catalytic_sf"/>
</dbReference>
<dbReference type="SUPFAM" id="SSF63999">
    <property type="entry name" value="Thiamin pyrophosphokinase, catalytic domain"/>
    <property type="match status" value="1"/>
</dbReference>
<dbReference type="InterPro" id="IPR036371">
    <property type="entry name" value="TPK_B1-bd_sf"/>
</dbReference>
<dbReference type="eggNOG" id="COG1564">
    <property type="taxonomic scope" value="Bacteria"/>
</dbReference>
<dbReference type="OrthoDB" id="9804377at2"/>
<dbReference type="SMART" id="SM00983">
    <property type="entry name" value="TPK_B1_binding"/>
    <property type="match status" value="1"/>
</dbReference>
<reference evidence="7 8" key="1">
    <citation type="submission" date="2013-07" db="EMBL/GenBank/DDBJ databases">
        <authorList>
            <person name="Weinstock G."/>
            <person name="Sodergren E."/>
            <person name="Wylie T."/>
            <person name="Fulton L."/>
            <person name="Fulton R."/>
            <person name="Fronick C."/>
            <person name="O'Laughlin M."/>
            <person name="Godfrey J."/>
            <person name="Miner T."/>
            <person name="Herter B."/>
            <person name="Appelbaum E."/>
            <person name="Cordes M."/>
            <person name="Lek S."/>
            <person name="Wollam A."/>
            <person name="Pepin K.H."/>
            <person name="Palsikar V.B."/>
            <person name="Mitreva M."/>
            <person name="Wilson R.K."/>
        </authorList>
    </citation>
    <scope>NUCLEOTIDE SEQUENCE [LARGE SCALE GENOMIC DNA]</scope>
    <source>
        <strain evidence="7 8">ATCC 27760</strain>
    </source>
</reference>
<gene>
    <name evidence="7" type="ORF">RUMCAL_01748</name>
</gene>
<dbReference type="RefSeq" id="WP_021683217.1">
    <property type="nucleotide sequence ID" value="NZ_KI260469.1"/>
</dbReference>
<organism evidence="7 8">
    <name type="scientific">Ruminococcus callidus ATCC 27760</name>
    <dbReference type="NCBI Taxonomy" id="411473"/>
    <lineage>
        <taxon>Bacteria</taxon>
        <taxon>Bacillati</taxon>
        <taxon>Bacillota</taxon>
        <taxon>Clostridia</taxon>
        <taxon>Eubacteriales</taxon>
        <taxon>Oscillospiraceae</taxon>
        <taxon>Ruminococcus</taxon>
    </lineage>
</organism>
<dbReference type="SUPFAM" id="SSF63862">
    <property type="entry name" value="Thiamin pyrophosphokinase, substrate-binding domain"/>
    <property type="match status" value="1"/>
</dbReference>
<keyword evidence="8" id="KW-1185">Reference proteome</keyword>
<dbReference type="Gene3D" id="3.40.50.10240">
    <property type="entry name" value="Thiamin pyrophosphokinase, catalytic domain"/>
    <property type="match status" value="1"/>
</dbReference>
<dbReference type="AlphaFoldDB" id="U2LZR9"/>
<keyword evidence="2" id="KW-0547">Nucleotide-binding</keyword>
<comment type="caution">
    <text evidence="7">The sequence shown here is derived from an EMBL/GenBank/DDBJ whole genome shotgun (WGS) entry which is preliminary data.</text>
</comment>
<evidence type="ECO:0000259" key="6">
    <source>
        <dbReference type="SMART" id="SM00983"/>
    </source>
</evidence>
<evidence type="ECO:0000313" key="8">
    <source>
        <dbReference type="Proteomes" id="UP000016662"/>
    </source>
</evidence>
<dbReference type="GO" id="GO:0016301">
    <property type="term" value="F:kinase activity"/>
    <property type="evidence" value="ECO:0007669"/>
    <property type="project" value="UniProtKB-KW"/>
</dbReference>
<sequence>MKQAVIFAGAPVQPELQPPVPQADLYLCADAGVRLAQALGIVPDRIMGDFDSLGNVPAGENVEAFSPEKDDTDILLAAKYALSAGCSRLIFYGALGGRLDHMVANLQMLRFLADRNAQGILVDHAHWITLQRGGTASYPRREGMYFSLFAMTERCEDVTLEGVAYPLCHGVFSNAFPLGVSNEILAKTAKVTVGKGDLLVMYAKD</sequence>
<evidence type="ECO:0000256" key="5">
    <source>
        <dbReference type="NCBIfam" id="TIGR01378"/>
    </source>
</evidence>
<dbReference type="PATRIC" id="fig|411473.3.peg.1429"/>
<evidence type="ECO:0000256" key="1">
    <source>
        <dbReference type="ARBA" id="ARBA00022679"/>
    </source>
</evidence>
<evidence type="ECO:0000256" key="3">
    <source>
        <dbReference type="ARBA" id="ARBA00022777"/>
    </source>
</evidence>
<dbReference type="PANTHER" id="PTHR41299:SF1">
    <property type="entry name" value="THIAMINE PYROPHOSPHOKINASE"/>
    <property type="match status" value="1"/>
</dbReference>
<dbReference type="EC" id="2.7.6.2" evidence="5"/>
<dbReference type="GO" id="GO:0009229">
    <property type="term" value="P:thiamine diphosphate biosynthetic process"/>
    <property type="evidence" value="ECO:0007669"/>
    <property type="project" value="InterPro"/>
</dbReference>
<dbReference type="InterPro" id="IPR007373">
    <property type="entry name" value="Thiamin_PyroPKinase_B1-bd"/>
</dbReference>
<dbReference type="InterPro" id="IPR007371">
    <property type="entry name" value="TPK_catalytic"/>
</dbReference>
<dbReference type="Pfam" id="PF04265">
    <property type="entry name" value="TPK_B1_binding"/>
    <property type="match status" value="1"/>
</dbReference>
<keyword evidence="1" id="KW-0808">Transferase</keyword>
<keyword evidence="4" id="KW-0067">ATP-binding</keyword>
<dbReference type="Proteomes" id="UP000016662">
    <property type="component" value="Unassembled WGS sequence"/>
</dbReference>
<dbReference type="HOGENOM" id="CLU_044237_1_2_9"/>
<evidence type="ECO:0000313" key="7">
    <source>
        <dbReference type="EMBL" id="ERJ94999.1"/>
    </source>
</evidence>
<dbReference type="PANTHER" id="PTHR41299">
    <property type="entry name" value="THIAMINE PYROPHOSPHOKINASE"/>
    <property type="match status" value="1"/>
</dbReference>
<dbReference type="Pfam" id="PF04263">
    <property type="entry name" value="TPK_catalytic"/>
    <property type="match status" value="1"/>
</dbReference>
<feature type="domain" description="Thiamin pyrophosphokinase thiamin-binding" evidence="6">
    <location>
        <begin position="126"/>
        <end position="199"/>
    </location>
</feature>